<evidence type="ECO:0000259" key="2">
    <source>
        <dbReference type="Pfam" id="PF00646"/>
    </source>
</evidence>
<feature type="region of interest" description="Disordered" evidence="1">
    <location>
        <begin position="223"/>
        <end position="285"/>
    </location>
</feature>
<dbReference type="OMA" id="CCHALRT"/>
<dbReference type="InterPro" id="IPR036047">
    <property type="entry name" value="F-box-like_dom_sf"/>
</dbReference>
<feature type="compositionally biased region" description="Acidic residues" evidence="1">
    <location>
        <begin position="267"/>
        <end position="280"/>
    </location>
</feature>
<dbReference type="SUPFAM" id="SSF52047">
    <property type="entry name" value="RNI-like"/>
    <property type="match status" value="1"/>
</dbReference>
<dbReference type="InterPro" id="IPR050232">
    <property type="entry name" value="FBL13/AtMIF1-like"/>
</dbReference>
<dbReference type="Proteomes" id="UP000026962">
    <property type="component" value="Chromosome 11"/>
</dbReference>
<dbReference type="PANTHER" id="PTHR31900">
    <property type="entry name" value="F-BOX/RNI SUPERFAMILY PROTEIN-RELATED"/>
    <property type="match status" value="1"/>
</dbReference>
<feature type="domain" description="F-box/LRR-repeat protein 15/At3g58940/PEG3-like LRR" evidence="3">
    <location>
        <begin position="294"/>
        <end position="384"/>
    </location>
</feature>
<reference evidence="4" key="1">
    <citation type="submission" date="2015-04" db="UniProtKB">
        <authorList>
            <consortium name="EnsemblPlants"/>
        </authorList>
    </citation>
    <scope>IDENTIFICATION</scope>
</reference>
<dbReference type="CDD" id="cd22160">
    <property type="entry name" value="F-box_AtFBL13-like"/>
    <property type="match status" value="1"/>
</dbReference>
<reference evidence="4" key="2">
    <citation type="submission" date="2018-05" db="EMBL/GenBank/DDBJ databases">
        <title>OpunRS2 (Oryza punctata Reference Sequence Version 2).</title>
        <authorList>
            <person name="Zhang J."/>
            <person name="Kudrna D."/>
            <person name="Lee S."/>
            <person name="Talag J."/>
            <person name="Welchert J."/>
            <person name="Wing R.A."/>
        </authorList>
    </citation>
    <scope>NUCLEOTIDE SEQUENCE [LARGE SCALE GENOMIC DNA]</scope>
</reference>
<sequence>MDLDQPQMMPVSAAAAGDRLSKLSDVVLGHILSFLPAKEAARAAVLSSRWRHTFAAVHTVSLVEPDAPVVDYKELARYSTGWRPPLDPNQPPPFTNVVSAALLARHRRWGDAATAAAPPLRALRVSTVGYGRSDASLVDQWITYAVNQADPAVGLDLDLRLRREPLCDKAYSLRRRGACANAGHADQDTGDVDDARHKRRWRSRSPAEYACIGFESSEEAMLSPCYSRSSPSPSPSPPRPHRRCYRYSSPSPSRPTPHRRCSPQGCDVDDDDDDDDDVISSDEKSTRGYDYTPAVHVVPSGLFSCAALSSLSLGSFRLATPAAIALPSLETLLLAHVSDPGSDVQRLISGCPRLADLTLEACDTVTGLTVAGLRRLALRCCHALRTVAIDASSEPHLQAFEYRGSVPDDTFLTIHGGGGGLSSLTSVAYCKIDICGEEVTSSSELAKLSAFLHLFAGAQHLHLESARLGSGLDDAAAFATLPAFSTLSHLELRGYLPDDDDAAATFAALTRILERAPNLETLSLVFHPEPLDDGDDAKLHSTYYREEELYDKHLLSYNRHSVLAAPGAAMAPACLRRRVREINLVHYQGGTAQRTLAMYLLRNAPAISELGCELAMGPLWIQDELTRELEGWVMNKAAIVNFG</sequence>
<feature type="domain" description="F-box" evidence="2">
    <location>
        <begin position="20"/>
        <end position="53"/>
    </location>
</feature>
<dbReference type="AlphaFoldDB" id="A0A0E0MG16"/>
<accession>A0A0E0MG16</accession>
<dbReference type="eggNOG" id="ENOG502R6AH">
    <property type="taxonomic scope" value="Eukaryota"/>
</dbReference>
<feature type="region of interest" description="Disordered" evidence="1">
    <location>
        <begin position="180"/>
        <end position="199"/>
    </location>
</feature>
<dbReference type="Pfam" id="PF00646">
    <property type="entry name" value="F-box"/>
    <property type="match status" value="1"/>
</dbReference>
<dbReference type="SUPFAM" id="SSF81383">
    <property type="entry name" value="F-box domain"/>
    <property type="match status" value="1"/>
</dbReference>
<name>A0A0E0MG16_ORYPU</name>
<dbReference type="PANTHER" id="PTHR31900:SF30">
    <property type="entry name" value="SUPERFAMILY PROTEIN, PUTATIVE-RELATED"/>
    <property type="match status" value="1"/>
</dbReference>
<dbReference type="STRING" id="4537.A0A0E0MG16"/>
<evidence type="ECO:0000256" key="1">
    <source>
        <dbReference type="SAM" id="MobiDB-lite"/>
    </source>
</evidence>
<dbReference type="InterPro" id="IPR053781">
    <property type="entry name" value="F-box_AtFBL13-like"/>
</dbReference>
<dbReference type="Gene3D" id="1.20.1280.50">
    <property type="match status" value="1"/>
</dbReference>
<dbReference type="InterPro" id="IPR032675">
    <property type="entry name" value="LRR_dom_sf"/>
</dbReference>
<proteinExistence type="predicted"/>
<dbReference type="HOGENOM" id="CLU_022351_1_0_1"/>
<dbReference type="Gene3D" id="3.80.10.10">
    <property type="entry name" value="Ribonuclease Inhibitor"/>
    <property type="match status" value="1"/>
</dbReference>
<dbReference type="EnsemblPlants" id="OPUNC11G13140.1">
    <property type="protein sequence ID" value="OPUNC11G13140.1"/>
    <property type="gene ID" value="OPUNC11G13140"/>
</dbReference>
<evidence type="ECO:0000313" key="5">
    <source>
        <dbReference type="Proteomes" id="UP000026962"/>
    </source>
</evidence>
<evidence type="ECO:0000259" key="3">
    <source>
        <dbReference type="Pfam" id="PF24758"/>
    </source>
</evidence>
<dbReference type="Gramene" id="OPUNC11G13140.1">
    <property type="protein sequence ID" value="OPUNC11G13140.1"/>
    <property type="gene ID" value="OPUNC11G13140"/>
</dbReference>
<dbReference type="Pfam" id="PF24758">
    <property type="entry name" value="LRR_At5g56370"/>
    <property type="match status" value="1"/>
</dbReference>
<dbReference type="InterPro" id="IPR001810">
    <property type="entry name" value="F-box_dom"/>
</dbReference>
<protein>
    <submittedName>
        <fullName evidence="4">Uncharacterized protein</fullName>
    </submittedName>
</protein>
<organism evidence="4">
    <name type="scientific">Oryza punctata</name>
    <name type="common">Red rice</name>
    <dbReference type="NCBI Taxonomy" id="4537"/>
    <lineage>
        <taxon>Eukaryota</taxon>
        <taxon>Viridiplantae</taxon>
        <taxon>Streptophyta</taxon>
        <taxon>Embryophyta</taxon>
        <taxon>Tracheophyta</taxon>
        <taxon>Spermatophyta</taxon>
        <taxon>Magnoliopsida</taxon>
        <taxon>Liliopsida</taxon>
        <taxon>Poales</taxon>
        <taxon>Poaceae</taxon>
        <taxon>BOP clade</taxon>
        <taxon>Oryzoideae</taxon>
        <taxon>Oryzeae</taxon>
        <taxon>Oryzinae</taxon>
        <taxon>Oryza</taxon>
    </lineage>
</organism>
<dbReference type="InterPro" id="IPR055411">
    <property type="entry name" value="LRR_FXL15/At3g58940/PEG3-like"/>
</dbReference>
<keyword evidence="5" id="KW-1185">Reference proteome</keyword>
<evidence type="ECO:0000313" key="4">
    <source>
        <dbReference type="EnsemblPlants" id="OPUNC11G13140.1"/>
    </source>
</evidence>